<keyword evidence="2" id="KW-1185">Reference proteome</keyword>
<dbReference type="EMBL" id="JAPDRP010000029">
    <property type="protein sequence ID" value="KAJ9634923.1"/>
    <property type="molecule type" value="Genomic_DNA"/>
</dbReference>
<gene>
    <name evidence="1" type="ORF">H2199_008787</name>
</gene>
<evidence type="ECO:0000313" key="1">
    <source>
        <dbReference type="EMBL" id="KAJ9634923.1"/>
    </source>
</evidence>
<sequence>MKFVTATVAAAALSVASAAPTYPAGSSSNILNPTTLSHYSTWGGAVDYAVSWGAVLKPNGKYTDTTTLVTFRVPASTQGKTCEFGFYLDDSATLGGSKQFDVFTSLAPATVDTTTWPSGNLRDQHAGRMTAVKPGYATWVDGIGPASKTFPCPYGQTLAGELVGVNDIDEITWNGASLEPPLIKSNLFKSCFQYLGYPEEISKGEHPAIQNNAAISAKGDYTLNGNQGCALEAFNDLTPGQSGGPVWGFWPNEPGSSAVGVGSIIGSTNVAHPGSTRDDNDYGGGPALLKLVNWARANRA</sequence>
<name>A0ACC2YHW1_9PEZI</name>
<proteinExistence type="predicted"/>
<evidence type="ECO:0000313" key="2">
    <source>
        <dbReference type="Proteomes" id="UP001172680"/>
    </source>
</evidence>
<organism evidence="1 2">
    <name type="scientific">Coniosporium tulheliwenetii</name>
    <dbReference type="NCBI Taxonomy" id="3383036"/>
    <lineage>
        <taxon>Eukaryota</taxon>
        <taxon>Fungi</taxon>
        <taxon>Dikarya</taxon>
        <taxon>Ascomycota</taxon>
        <taxon>Pezizomycotina</taxon>
        <taxon>Dothideomycetes</taxon>
        <taxon>Dothideomycetes incertae sedis</taxon>
        <taxon>Coniosporium</taxon>
    </lineage>
</organism>
<reference evidence="1" key="1">
    <citation type="submission" date="2022-10" db="EMBL/GenBank/DDBJ databases">
        <title>Culturing micro-colonial fungi from biological soil crusts in the Mojave desert and describing Neophaeococcomyces mojavensis, and introducing the new genera and species Taxawa tesnikishii.</title>
        <authorList>
            <person name="Kurbessoian T."/>
            <person name="Stajich J.E."/>
        </authorList>
    </citation>
    <scope>NUCLEOTIDE SEQUENCE</scope>
    <source>
        <strain evidence="1">JES_115</strain>
    </source>
</reference>
<protein>
    <submittedName>
        <fullName evidence="1">Uncharacterized protein</fullName>
    </submittedName>
</protein>
<comment type="caution">
    <text evidence="1">The sequence shown here is derived from an EMBL/GenBank/DDBJ whole genome shotgun (WGS) entry which is preliminary data.</text>
</comment>
<dbReference type="Proteomes" id="UP001172680">
    <property type="component" value="Unassembled WGS sequence"/>
</dbReference>
<accession>A0ACC2YHW1</accession>